<dbReference type="Pfam" id="PF13855">
    <property type="entry name" value="LRR_8"/>
    <property type="match status" value="1"/>
</dbReference>
<keyword evidence="3" id="KW-0677">Repeat</keyword>
<dbReference type="AlphaFoldDB" id="A0A814EQJ2"/>
<protein>
    <submittedName>
        <fullName evidence="5">Uncharacterized protein</fullName>
    </submittedName>
</protein>
<keyword evidence="2" id="KW-0732">Signal</keyword>
<dbReference type="EMBL" id="CAJNOC010003203">
    <property type="protein sequence ID" value="CAF0972370.1"/>
    <property type="molecule type" value="Genomic_DNA"/>
</dbReference>
<reference evidence="5" key="1">
    <citation type="submission" date="2021-02" db="EMBL/GenBank/DDBJ databases">
        <authorList>
            <person name="Nowell W R."/>
        </authorList>
    </citation>
    <scope>NUCLEOTIDE SEQUENCE</scope>
    <source>
        <strain evidence="5">Ploen Becks lab</strain>
    </source>
</reference>
<dbReference type="PANTHER" id="PTHR45842:SF12">
    <property type="entry name" value="KEKKON 5, ISOFORM A"/>
    <property type="match status" value="1"/>
</dbReference>
<evidence type="ECO:0000256" key="2">
    <source>
        <dbReference type="ARBA" id="ARBA00022729"/>
    </source>
</evidence>
<proteinExistence type="predicted"/>
<evidence type="ECO:0000313" key="5">
    <source>
        <dbReference type="EMBL" id="CAF0972370.1"/>
    </source>
</evidence>
<keyword evidence="6" id="KW-1185">Reference proteome</keyword>
<dbReference type="InterPro" id="IPR003591">
    <property type="entry name" value="Leu-rich_rpt_typical-subtyp"/>
</dbReference>
<accession>A0A814EQJ2</accession>
<keyword evidence="1" id="KW-0433">Leucine-rich repeat</keyword>
<dbReference type="OrthoDB" id="1394818at2759"/>
<dbReference type="InterPro" id="IPR001611">
    <property type="entry name" value="Leu-rich_rpt"/>
</dbReference>
<evidence type="ECO:0000313" key="6">
    <source>
        <dbReference type="Proteomes" id="UP000663879"/>
    </source>
</evidence>
<dbReference type="Proteomes" id="UP000663879">
    <property type="component" value="Unassembled WGS sequence"/>
</dbReference>
<comment type="caution">
    <text evidence="5">The sequence shown here is derived from an EMBL/GenBank/DDBJ whole genome shotgun (WGS) entry which is preliminary data.</text>
</comment>
<evidence type="ECO:0000256" key="4">
    <source>
        <dbReference type="ARBA" id="ARBA00023180"/>
    </source>
</evidence>
<sequence length="549" mass="64741">MNKLKLKIVEYYDNLKNKIDIKCEKILAKPNLSGEEIEKYSLQRARFLNQINQVAKLNLENFETIKCNKELLNDENIESNLFKNKFCFHVSNIKQNNDEYETNLLGKLIITNIFISRDILRSLDVIPSNKRKRLGELSSKDLVKSRVINSLLETNWPGNDEIIDISCRENNKISELNIEAYGVEEFFDEDFDCVSQIMYRENIEKCCLVFVALESINKQMLRNFECIKELNIQLDDWVDCEPELFSNFKKLEKLYIQFTEIDELPDKLFKGLENLKLLLCQNRILESLGPDTFSDLSNLENLILELNNISELREFCFRGLEYLKIMDLSFNQITQYHLNSFLDLKSLKCLNLNHAFSADIQAEQLNCLKNLEVLSFFQNEDHKFKNIEDLDLPNLRLLVIDGEVVPKFKHLKLNFLHISGLKDLNEVSLKSQLDLTGLVISILSNDKIDIIKREAFECLKNLSFFVVRIYKLKENETDYIKDNEDYYKSFLRSGKSKFKTSFKDNFFYLQVQNYEEIADYFQNDLNVSDSTKKYLIDNNENFFSEWLYI</sequence>
<evidence type="ECO:0000256" key="1">
    <source>
        <dbReference type="ARBA" id="ARBA00022614"/>
    </source>
</evidence>
<name>A0A814EQJ2_9BILA</name>
<dbReference type="PANTHER" id="PTHR45842">
    <property type="entry name" value="SYNAPTIC ADHESION-LIKE MOLECULE SALM"/>
    <property type="match status" value="1"/>
</dbReference>
<dbReference type="Gene3D" id="3.80.10.10">
    <property type="entry name" value="Ribonuclease Inhibitor"/>
    <property type="match status" value="2"/>
</dbReference>
<dbReference type="SMART" id="SM00369">
    <property type="entry name" value="LRR_TYP"/>
    <property type="match status" value="3"/>
</dbReference>
<organism evidence="5 6">
    <name type="scientific">Brachionus calyciflorus</name>
    <dbReference type="NCBI Taxonomy" id="104777"/>
    <lineage>
        <taxon>Eukaryota</taxon>
        <taxon>Metazoa</taxon>
        <taxon>Spiralia</taxon>
        <taxon>Gnathifera</taxon>
        <taxon>Rotifera</taxon>
        <taxon>Eurotatoria</taxon>
        <taxon>Monogononta</taxon>
        <taxon>Pseudotrocha</taxon>
        <taxon>Ploima</taxon>
        <taxon>Brachionidae</taxon>
        <taxon>Brachionus</taxon>
    </lineage>
</organism>
<dbReference type="InterPro" id="IPR050467">
    <property type="entry name" value="LRFN"/>
</dbReference>
<dbReference type="SUPFAM" id="SSF52058">
    <property type="entry name" value="L domain-like"/>
    <property type="match status" value="1"/>
</dbReference>
<dbReference type="InterPro" id="IPR032675">
    <property type="entry name" value="LRR_dom_sf"/>
</dbReference>
<gene>
    <name evidence="5" type="ORF">OXX778_LOCUS14985</name>
</gene>
<keyword evidence="4" id="KW-0325">Glycoprotein</keyword>
<evidence type="ECO:0000256" key="3">
    <source>
        <dbReference type="ARBA" id="ARBA00022737"/>
    </source>
</evidence>